<evidence type="ECO:0000259" key="2">
    <source>
        <dbReference type="PROSITE" id="PS51969"/>
    </source>
</evidence>
<evidence type="ECO:0000313" key="4">
    <source>
        <dbReference type="Proteomes" id="UP001562425"/>
    </source>
</evidence>
<reference evidence="3 4" key="1">
    <citation type="submission" date="2024-05" db="EMBL/GenBank/DDBJ databases">
        <title>Culex pipiens pipiens assembly and annotation.</title>
        <authorList>
            <person name="Alout H."/>
            <person name="Durand T."/>
        </authorList>
    </citation>
    <scope>NUCLEOTIDE SEQUENCE [LARGE SCALE GENOMIC DNA]</scope>
    <source>
        <strain evidence="3">HA-2024</strain>
        <tissue evidence="3">Whole body</tissue>
    </source>
</reference>
<sequence>MKPVGLCLVGLLLVGLCLSSVEGGRRSHHRKTKRDTGVHIEIYYPKGLMVWYPHRTGMAGFGIEIFLNQRHLIDDEAVCDICLNTTELTYGKYVLRSDDAIVRGGDHLMYNAIKQKVNGTAYIMRSNEFYVAESRILSQQAKCPPQSRPTSGSSAERIATLEEEVNALETIVYDVFQHCNNITQISKNLYLNFRPAEATRLDSKQLFNYTRNVLKEMLPKIDWDAVLINAFYYEDGVAFEVKTLIDKLKVLQMSKNFTQFTVNDLDDMETTTEGNEIEDY</sequence>
<dbReference type="EMBL" id="JBEHCU010009597">
    <property type="protein sequence ID" value="KAL1379605.1"/>
    <property type="molecule type" value="Genomic_DNA"/>
</dbReference>
<dbReference type="AlphaFoldDB" id="A0ABD1CTP4"/>
<organism evidence="3 4">
    <name type="scientific">Culex pipiens pipiens</name>
    <name type="common">Northern house mosquito</name>
    <dbReference type="NCBI Taxonomy" id="38569"/>
    <lineage>
        <taxon>Eukaryota</taxon>
        <taxon>Metazoa</taxon>
        <taxon>Ecdysozoa</taxon>
        <taxon>Arthropoda</taxon>
        <taxon>Hexapoda</taxon>
        <taxon>Insecta</taxon>
        <taxon>Pterygota</taxon>
        <taxon>Neoptera</taxon>
        <taxon>Endopterygota</taxon>
        <taxon>Diptera</taxon>
        <taxon>Nematocera</taxon>
        <taxon>Culicoidea</taxon>
        <taxon>Culicidae</taxon>
        <taxon>Culicinae</taxon>
        <taxon>Culicini</taxon>
        <taxon>Culex</taxon>
        <taxon>Culex</taxon>
    </lineage>
</organism>
<feature type="chain" id="PRO_5044871523" description="CBM39 domain-containing protein" evidence="1">
    <location>
        <begin position="20"/>
        <end position="280"/>
    </location>
</feature>
<dbReference type="InterPro" id="IPR031756">
    <property type="entry name" value="BGBP_N"/>
</dbReference>
<dbReference type="PROSITE" id="PS51969">
    <property type="entry name" value="CBM39"/>
    <property type="match status" value="1"/>
</dbReference>
<gene>
    <name evidence="3" type="ORF">pipiens_014772</name>
</gene>
<name>A0ABD1CTP4_CULPP</name>
<comment type="caution">
    <text evidence="3">The sequence shown here is derived from an EMBL/GenBank/DDBJ whole genome shotgun (WGS) entry which is preliminary data.</text>
</comment>
<keyword evidence="1" id="KW-0732">Signal</keyword>
<dbReference type="InterPro" id="IPR043030">
    <property type="entry name" value="BGBP_N_sf"/>
</dbReference>
<protein>
    <recommendedName>
        <fullName evidence="2">CBM39 domain-containing protein</fullName>
    </recommendedName>
</protein>
<dbReference type="Gene3D" id="2.60.40.2140">
    <property type="entry name" value="Beta-1,3-glucan-recognition protein, N-terminal domain"/>
    <property type="match status" value="1"/>
</dbReference>
<dbReference type="Proteomes" id="UP001562425">
    <property type="component" value="Unassembled WGS sequence"/>
</dbReference>
<evidence type="ECO:0000313" key="3">
    <source>
        <dbReference type="EMBL" id="KAL1379605.1"/>
    </source>
</evidence>
<feature type="domain" description="CBM39" evidence="2">
    <location>
        <begin position="33"/>
        <end position="136"/>
    </location>
</feature>
<feature type="signal peptide" evidence="1">
    <location>
        <begin position="1"/>
        <end position="19"/>
    </location>
</feature>
<accession>A0ABD1CTP4</accession>
<keyword evidence="4" id="KW-1185">Reference proteome</keyword>
<proteinExistence type="predicted"/>
<evidence type="ECO:0000256" key="1">
    <source>
        <dbReference type="SAM" id="SignalP"/>
    </source>
</evidence>
<dbReference type="Pfam" id="PF15886">
    <property type="entry name" value="CBM39"/>
    <property type="match status" value="1"/>
</dbReference>